<dbReference type="InterPro" id="IPR013424">
    <property type="entry name" value="Ice-binding_C"/>
</dbReference>
<evidence type="ECO:0000259" key="2">
    <source>
        <dbReference type="Pfam" id="PF07589"/>
    </source>
</evidence>
<dbReference type="InterPro" id="IPR009465">
    <property type="entry name" value="Spondin_N"/>
</dbReference>
<dbReference type="NCBIfam" id="NF038123">
    <property type="entry name" value="NF038123_dom"/>
    <property type="match status" value="1"/>
</dbReference>
<reference evidence="3 4" key="1">
    <citation type="submission" date="2019-02" db="EMBL/GenBank/DDBJ databases">
        <title>Deep-cultivation of Planctomycetes and their phenomic and genomic characterization uncovers novel biology.</title>
        <authorList>
            <person name="Wiegand S."/>
            <person name="Jogler M."/>
            <person name="Boedeker C."/>
            <person name="Pinto D."/>
            <person name="Vollmers J."/>
            <person name="Rivas-Marin E."/>
            <person name="Kohn T."/>
            <person name="Peeters S.H."/>
            <person name="Heuer A."/>
            <person name="Rast P."/>
            <person name="Oberbeckmann S."/>
            <person name="Bunk B."/>
            <person name="Jeske O."/>
            <person name="Meyerdierks A."/>
            <person name="Storesund J.E."/>
            <person name="Kallscheuer N."/>
            <person name="Luecker S."/>
            <person name="Lage O.M."/>
            <person name="Pohl T."/>
            <person name="Merkel B.J."/>
            <person name="Hornburger P."/>
            <person name="Mueller R.-W."/>
            <person name="Bruemmer F."/>
            <person name="Labrenz M."/>
            <person name="Spormann A.M."/>
            <person name="Op Den Camp H."/>
            <person name="Overmann J."/>
            <person name="Amann R."/>
            <person name="Jetten M.S.M."/>
            <person name="Mascher T."/>
            <person name="Medema M.H."/>
            <person name="Devos D.P."/>
            <person name="Kaster A.-K."/>
            <person name="Ovreas L."/>
            <person name="Rohde M."/>
            <person name="Galperin M.Y."/>
            <person name="Jogler C."/>
        </authorList>
    </citation>
    <scope>NUCLEOTIDE SEQUENCE [LARGE SCALE GENOMIC DNA]</scope>
    <source>
        <strain evidence="3 4">KOR34</strain>
    </source>
</reference>
<dbReference type="AlphaFoldDB" id="A0A5C5VH84"/>
<keyword evidence="4" id="KW-1185">Reference proteome</keyword>
<dbReference type="OrthoDB" id="264824at2"/>
<dbReference type="EMBL" id="SIHJ01000001">
    <property type="protein sequence ID" value="TWT37976.1"/>
    <property type="molecule type" value="Genomic_DNA"/>
</dbReference>
<dbReference type="Gene3D" id="2.60.40.2130">
    <property type="entry name" value="F-spondin domain"/>
    <property type="match status" value="1"/>
</dbReference>
<dbReference type="InterPro" id="IPR038678">
    <property type="entry name" value="Spondin_N_sf"/>
</dbReference>
<evidence type="ECO:0000313" key="3">
    <source>
        <dbReference type="EMBL" id="TWT37976.1"/>
    </source>
</evidence>
<feature type="chain" id="PRO_5023127531" description="Ice-binding protein C-terminal domain-containing protein" evidence="1">
    <location>
        <begin position="21"/>
        <end position="263"/>
    </location>
</feature>
<feature type="domain" description="Ice-binding protein C-terminal" evidence="2">
    <location>
        <begin position="241"/>
        <end position="262"/>
    </location>
</feature>
<dbReference type="Pfam" id="PF07589">
    <property type="entry name" value="PEP-CTERM"/>
    <property type="match status" value="1"/>
</dbReference>
<evidence type="ECO:0000313" key="4">
    <source>
        <dbReference type="Proteomes" id="UP000316714"/>
    </source>
</evidence>
<accession>A0A5C5VH84</accession>
<organism evidence="3 4">
    <name type="scientific">Posidoniimonas corsicana</name>
    <dbReference type="NCBI Taxonomy" id="1938618"/>
    <lineage>
        <taxon>Bacteria</taxon>
        <taxon>Pseudomonadati</taxon>
        <taxon>Planctomycetota</taxon>
        <taxon>Planctomycetia</taxon>
        <taxon>Pirellulales</taxon>
        <taxon>Lacipirellulaceae</taxon>
        <taxon>Posidoniimonas</taxon>
    </lineage>
</organism>
<sequence precursor="true">MLRTTLAALALAAAASNAAAVNVRVTVENLSPENSVTLAPFRFGFGQGLFDSFNNQETAPLLGQSDIADAPIVTIAEGGSGSNWFPAFEAAEPDADLGSVLGPAINPFLPGQSSSTVIDIDPTNRYFTFATMVVPSNDHFLGNDNPMAYEVFDTNGNLILDQITQNASAIWDAGSETQDPANAAFLAVGTNANRVDENDVVRFDFAGLSAFDGLETAAGYNFDHDLLSSDTPVLRVSFSVVPEPATLALGVLGVAVLAGRRRR</sequence>
<gene>
    <name evidence="3" type="ORF">KOR34_29420</name>
</gene>
<proteinExistence type="predicted"/>
<name>A0A5C5VH84_9BACT</name>
<feature type="signal peptide" evidence="1">
    <location>
        <begin position="1"/>
        <end position="20"/>
    </location>
</feature>
<protein>
    <recommendedName>
        <fullName evidence="2">Ice-binding protein C-terminal domain-containing protein</fullName>
    </recommendedName>
</protein>
<keyword evidence="1" id="KW-0732">Signal</keyword>
<dbReference type="RefSeq" id="WP_146565273.1">
    <property type="nucleotide sequence ID" value="NZ_SIHJ01000001.1"/>
</dbReference>
<evidence type="ECO:0000256" key="1">
    <source>
        <dbReference type="SAM" id="SignalP"/>
    </source>
</evidence>
<comment type="caution">
    <text evidence="3">The sequence shown here is derived from an EMBL/GenBank/DDBJ whole genome shotgun (WGS) entry which is preliminary data.</text>
</comment>
<dbReference type="Proteomes" id="UP000316714">
    <property type="component" value="Unassembled WGS sequence"/>
</dbReference>